<name>A0A8S1MS64_PARPR</name>
<dbReference type="AlphaFoldDB" id="A0A8S1MS64"/>
<evidence type="ECO:0000313" key="2">
    <source>
        <dbReference type="Proteomes" id="UP000688137"/>
    </source>
</evidence>
<evidence type="ECO:0000313" key="1">
    <source>
        <dbReference type="EMBL" id="CAD8083258.1"/>
    </source>
</evidence>
<keyword evidence="2" id="KW-1185">Reference proteome</keyword>
<protein>
    <submittedName>
        <fullName evidence="1">Uncharacterized protein</fullName>
    </submittedName>
</protein>
<gene>
    <name evidence="1" type="ORF">PPRIM_AZ9-3.1.T0690191</name>
</gene>
<organism evidence="1 2">
    <name type="scientific">Paramecium primaurelia</name>
    <dbReference type="NCBI Taxonomy" id="5886"/>
    <lineage>
        <taxon>Eukaryota</taxon>
        <taxon>Sar</taxon>
        <taxon>Alveolata</taxon>
        <taxon>Ciliophora</taxon>
        <taxon>Intramacronucleata</taxon>
        <taxon>Oligohymenophorea</taxon>
        <taxon>Peniculida</taxon>
        <taxon>Parameciidae</taxon>
        <taxon>Paramecium</taxon>
    </lineage>
</organism>
<sequence length="211" mass="24186">MGATQGITQKRISLRYQKSIDVKSTNENLTNCKSVSSQDSIKLGSFYKIAVLGMNTAVGKTAFICSLINQTPMVNNLPQTIGLDIKCMLYQQQKIQFWEFDSSEGGLLDLENRINDSFNCIMIIFEQFDVSLFKKRIIQVQKICNENKMTGKVPIHLIGNDRLDMKISGKENEIQKMIQTIYDGNRIFVHIVDFTQIKELNNLLQFVFKEK</sequence>
<dbReference type="Proteomes" id="UP000688137">
    <property type="component" value="Unassembled WGS sequence"/>
</dbReference>
<proteinExistence type="predicted"/>
<accession>A0A8S1MS64</accession>
<dbReference type="OMA" id="SFNCIMI"/>
<comment type="caution">
    <text evidence="1">The sequence shown here is derived from an EMBL/GenBank/DDBJ whole genome shotgun (WGS) entry which is preliminary data.</text>
</comment>
<dbReference type="EMBL" id="CAJJDM010000072">
    <property type="protein sequence ID" value="CAD8083258.1"/>
    <property type="molecule type" value="Genomic_DNA"/>
</dbReference>
<reference evidence="1" key="1">
    <citation type="submission" date="2021-01" db="EMBL/GenBank/DDBJ databases">
        <authorList>
            <consortium name="Genoscope - CEA"/>
            <person name="William W."/>
        </authorList>
    </citation>
    <scope>NUCLEOTIDE SEQUENCE</scope>
</reference>